<feature type="compositionally biased region" description="Basic and acidic residues" evidence="1">
    <location>
        <begin position="1037"/>
        <end position="1057"/>
    </location>
</feature>
<sequence>MEGSESAINRVGRAMWTVWGYLTGTVGRYLRQAVTNEEAHNVHFKPEDTVTISKGYKELDIEEEEKERTEAKTSERKTREDLQYPGVSVRAAAVQWEKGKVAHDGHEVKNTSKHTCARSECLDKKSETKKDIEKTSDNKIESRTTHSKQFTEQEGSPAYVDADIKNRDGTFSGSEEAGLNVEVNEKHQEQRKKSEEEGEEAVGEVARRVYNETEAEPIKTEFIEQSSLAKEADLNVERNENNQVEGRKQEEEHADEIMKRENETEEEADKSEFVDQGLLTKEADLNVVRSESSLEQIRKPEEEKEEEGADEIMWSENDETEEELIKNEFIEQGLLAKEADLNVEGNENNQEQRKNLEEEEEGVDEIMRSENDETGEELIKNELIEQGLLAKEADLNVEVKEKHQEQRKKSIEEEEGVDEIARRVCDETEPEPIKTEFIEQSSLTKEADLNVERNENNQEQRKNLEEEEEGADEIMWIENDEIGEELIKNDFIEQGLLAKEADLNVEVKEKHQEQRKKCEEEEEEEEEEGVGEIARRVYNETEAEPIKTEFIEQSSLAKEADLNVERNENNQAEGRKQEDEHVDEIMKRENNEIEEEADKSEFVDQGLLTKEADLNVERGESSLEQIRKPEEEEEGADEIIRRVYDETEEELIKNKFIEQGLLSTDVDLNVEGNENNQEQGRKSEEEEGVDEISRREYDETEEELIESEFIEQSSLAKEADLNVEDSESSLEQIRKPEEEDVDEIPRRVYGETKDERIKRKFIEQGLLSTDVDLNVEGNENSQEQGRKSEEEEEEEGVDEISRREYDETEEELIESEFIEQGLLSTDVDLNVEENENSQEQGRKSDEEEEGVDEIPRRVYDETEAELIKTEFIEQGLLAKEADLNVERNENNQEQRKKQEKEEVVVEIMRRENNETEEELIKSKFIEQSSLAKEADLNVEDSESSLEQIRKLEEEEDDVDEIMRENDETEEELIKSKFIEQDLQAKEADLNVERNENSQEQGRKQEEEHADEILRREIDETEEEADKIEFVDQGLLTKHADLNVERSENNQEQIKKSEEDEEAVDEIPRRVYDETEDERIKREFIEQGLLSTDVDLNVEGNENSQEQRKNLEEEGVGEISRREYNETEEEPIKCKFIDHDLDPEEQASVSDVGDTAVVQVLSVEKIMECVNYQHKNELNVVEQLNHVPTEHEDAVGKSQMEDDGLFIQLASTCEGRDPVNDGLKLEVEMTENATLLQEKEVIEVDNEETRQETVGKEKDGYHEEISACEQFTGTNIAEEVYDKEMKETLEQIEVIDRNEEIECKLFETAKIENAEICKKVSEPCRMFEDEDNNLAVTMKLQQSKEQKATSDEALNVDLRQLDDTVHDRNASQQREVVTKQDVEGDITRIETKTGNQMETVETTSKFKAEVAIVDVKKSAERETSFHVQPIDREEVAVQEIMGQCFLQQGSWLEESADKRRINELSLPEAPFTEITSVPLKQLDETAVESVDELQSSSLQELDEFSSEAERKVEAKSSSPEQTAEGSETLSEVAGTSRGELKCERAQPECEISPVENTCDKSILDETPLDNEINQDVCTVRDSAAEASSHRIQIGLSEALYLPERDSEQETMEMQRDSQKDTEQQEQTDEAETGLLDEIKDVTSCLGVVEEIMSGLTKESEESERELLREIEAPERKGHKSELESHEEMSESNVNEESLNDAWERDKELVGEITDIETVVVSTGEEMESVKKMEEPITEEEMDTCHLVFSESDASKEISKEHGESTVDSKEDVEERGRLGLKRGVEKMAGDNDTDKPSVLKDFLLPPQASSLDFTVQKSKIAVKNPLVRPPKDPRMLINMASVEPLTPPQPSQPSFLKKSPIEGASVPKGVIGFKLPGLAAGFPALRKTEAGRKIRDGEDSESVTSQKSDSGSQSAEDNVKQETSPPKPKWTPPRQPGMGSPLMMAELKSKLKKPTKE</sequence>
<feature type="region of interest" description="Disordered" evidence="1">
    <location>
        <begin position="1839"/>
        <end position="1868"/>
    </location>
</feature>
<feature type="region of interest" description="Disordered" evidence="1">
    <location>
        <begin position="1715"/>
        <end position="1797"/>
    </location>
</feature>
<accession>A0A2D0S6V6</accession>
<dbReference type="Proteomes" id="UP000221080">
    <property type="component" value="Chromosome 13"/>
</dbReference>
<feature type="compositionally biased region" description="Basic and acidic residues" evidence="1">
    <location>
        <begin position="124"/>
        <end position="144"/>
    </location>
</feature>
<feature type="compositionally biased region" description="Basic and acidic residues" evidence="1">
    <location>
        <begin position="445"/>
        <end position="464"/>
    </location>
</feature>
<feature type="compositionally biased region" description="Basic and acidic residues" evidence="1">
    <location>
        <begin position="558"/>
        <end position="591"/>
    </location>
</feature>
<feature type="compositionally biased region" description="Basic and acidic residues" evidence="1">
    <location>
        <begin position="230"/>
        <end position="262"/>
    </location>
</feature>
<feature type="region of interest" description="Disordered" evidence="1">
    <location>
        <begin position="124"/>
        <end position="278"/>
    </location>
</feature>
<feature type="compositionally biased region" description="Polar residues" evidence="1">
    <location>
        <begin position="1901"/>
        <end position="1923"/>
    </location>
</feature>
<feature type="compositionally biased region" description="Basic and acidic residues" evidence="1">
    <location>
        <begin position="507"/>
        <end position="519"/>
    </location>
</feature>
<feature type="compositionally biased region" description="Acidic residues" evidence="1">
    <location>
        <begin position="520"/>
        <end position="530"/>
    </location>
</feature>
<feature type="region of interest" description="Disordered" evidence="1">
    <location>
        <begin position="507"/>
        <end position="639"/>
    </location>
</feature>
<feature type="compositionally biased region" description="Acidic residues" evidence="1">
    <location>
        <begin position="698"/>
        <end position="709"/>
    </location>
</feature>
<feature type="compositionally biased region" description="Basic and acidic residues" evidence="1">
    <location>
        <begin position="960"/>
        <end position="1017"/>
    </location>
</feature>
<feature type="region of interest" description="Disordered" evidence="1">
    <location>
        <begin position="290"/>
        <end position="317"/>
    </location>
</feature>
<dbReference type="OrthoDB" id="8961857at2759"/>
<feature type="region of interest" description="Disordered" evidence="1">
    <location>
        <begin position="62"/>
        <end position="84"/>
    </location>
</feature>
<feature type="region of interest" description="Disordered" evidence="1">
    <location>
        <begin position="1654"/>
        <end position="1698"/>
    </location>
</feature>
<feature type="compositionally biased region" description="Basic and acidic residues" evidence="1">
    <location>
        <begin position="399"/>
        <end position="411"/>
    </location>
</feature>
<feature type="compositionally biased region" description="Basic and acidic residues" evidence="1">
    <location>
        <begin position="1601"/>
        <end position="1621"/>
    </location>
</feature>
<feature type="region of interest" description="Disordered" evidence="1">
    <location>
        <begin position="1495"/>
        <end position="1545"/>
    </location>
</feature>
<feature type="compositionally biased region" description="Acidic residues" evidence="1">
    <location>
        <begin position="806"/>
        <end position="817"/>
    </location>
</feature>
<evidence type="ECO:0000313" key="2">
    <source>
        <dbReference type="Proteomes" id="UP000221080"/>
    </source>
</evidence>
<feature type="compositionally biased region" description="Basic and acidic residues" evidence="1">
    <location>
        <begin position="183"/>
        <end position="195"/>
    </location>
</feature>
<evidence type="ECO:0000256" key="1">
    <source>
        <dbReference type="SAM" id="MobiDB-lite"/>
    </source>
</evidence>
<protein>
    <submittedName>
        <fullName evidence="3">Trichohyalin isoform X1</fullName>
    </submittedName>
</protein>
<feature type="region of interest" description="Disordered" evidence="1">
    <location>
        <begin position="931"/>
        <end position="1070"/>
    </location>
</feature>
<dbReference type="RefSeq" id="XP_017338479.2">
    <property type="nucleotide sequence ID" value="XM_017482990.3"/>
</dbReference>
<reference evidence="2" key="1">
    <citation type="journal article" date="2016" name="Nat. Commun.">
        <title>The channel catfish genome sequence provides insights into the evolution of scale formation in teleosts.</title>
        <authorList>
            <person name="Liu Z."/>
            <person name="Liu S."/>
            <person name="Yao J."/>
            <person name="Bao L."/>
            <person name="Zhang J."/>
            <person name="Li Y."/>
            <person name="Jiang C."/>
            <person name="Sun L."/>
            <person name="Wang R."/>
            <person name="Zhang Y."/>
            <person name="Zhou T."/>
            <person name="Zeng Q."/>
            <person name="Fu Q."/>
            <person name="Gao S."/>
            <person name="Li N."/>
            <person name="Koren S."/>
            <person name="Jiang Y."/>
            <person name="Zimin A."/>
            <person name="Xu P."/>
            <person name="Phillippy A.M."/>
            <person name="Geng X."/>
            <person name="Song L."/>
            <person name="Sun F."/>
            <person name="Li C."/>
            <person name="Wang X."/>
            <person name="Chen A."/>
            <person name="Jin Y."/>
            <person name="Yuan Z."/>
            <person name="Yang Y."/>
            <person name="Tan S."/>
            <person name="Peatman E."/>
            <person name="Lu J."/>
            <person name="Qin Z."/>
            <person name="Dunham R."/>
            <person name="Li Z."/>
            <person name="Sonstegard T."/>
            <person name="Feng J."/>
            <person name="Danzmann R.G."/>
            <person name="Schroeder S."/>
            <person name="Scheffler B."/>
            <person name="Duke M.V."/>
            <person name="Ballard L."/>
            <person name="Kucuktas H."/>
            <person name="Kaltenboeck L."/>
            <person name="Liu H."/>
            <person name="Armbruster J."/>
            <person name="Xie Y."/>
            <person name="Kirby M.L."/>
            <person name="Tian Y."/>
            <person name="Flanagan M.E."/>
            <person name="Mu W."/>
            <person name="Waldbieser G.C."/>
        </authorList>
    </citation>
    <scope>NUCLEOTIDE SEQUENCE [LARGE SCALE GENOMIC DNA]</scope>
    <source>
        <strain evidence="2">SDA103</strain>
    </source>
</reference>
<proteinExistence type="predicted"/>
<feature type="compositionally biased region" description="Polar residues" evidence="1">
    <location>
        <begin position="1514"/>
        <end position="1528"/>
    </location>
</feature>
<feature type="region of interest" description="Disordered" evidence="1">
    <location>
        <begin position="1594"/>
        <end position="1636"/>
    </location>
</feature>
<keyword evidence="2" id="KW-1185">Reference proteome</keyword>
<feature type="region of interest" description="Disordered" evidence="1">
    <location>
        <begin position="1097"/>
        <end position="1126"/>
    </location>
</feature>
<feature type="region of interest" description="Disordered" evidence="1">
    <location>
        <begin position="1889"/>
        <end position="1956"/>
    </location>
</feature>
<dbReference type="GeneID" id="108273637"/>
<organism evidence="2 3">
    <name type="scientific">Ictalurus punctatus</name>
    <name type="common">Channel catfish</name>
    <name type="synonym">Silurus punctatus</name>
    <dbReference type="NCBI Taxonomy" id="7998"/>
    <lineage>
        <taxon>Eukaryota</taxon>
        <taxon>Metazoa</taxon>
        <taxon>Chordata</taxon>
        <taxon>Craniata</taxon>
        <taxon>Vertebrata</taxon>
        <taxon>Euteleostomi</taxon>
        <taxon>Actinopterygii</taxon>
        <taxon>Neopterygii</taxon>
        <taxon>Teleostei</taxon>
        <taxon>Ostariophysi</taxon>
        <taxon>Siluriformes</taxon>
        <taxon>Ictaluridae</taxon>
        <taxon>Ictalurus</taxon>
    </lineage>
</organism>
<reference evidence="3" key="2">
    <citation type="submission" date="2025-08" db="UniProtKB">
        <authorList>
            <consortium name="RefSeq"/>
        </authorList>
    </citation>
    <scope>IDENTIFICATION</scope>
    <source>
        <tissue evidence="3">Blood</tissue>
    </source>
</reference>
<dbReference type="KEGG" id="ipu:108273637"/>
<evidence type="ECO:0000313" key="3">
    <source>
        <dbReference type="RefSeq" id="XP_017338479.2"/>
    </source>
</evidence>
<feature type="region of interest" description="Disordered" evidence="1">
    <location>
        <begin position="399"/>
        <end position="472"/>
    </location>
</feature>
<feature type="compositionally biased region" description="Pro residues" evidence="1">
    <location>
        <begin position="1924"/>
        <end position="1934"/>
    </location>
</feature>
<feature type="compositionally biased region" description="Basic and acidic residues" evidence="1">
    <location>
        <begin position="205"/>
        <end position="222"/>
    </location>
</feature>
<feature type="region of interest" description="Disordered" evidence="1">
    <location>
        <begin position="342"/>
        <end position="372"/>
    </location>
</feature>
<gene>
    <name evidence="3" type="primary">si:ch211-136m16.8</name>
</gene>
<feature type="compositionally biased region" description="Basic and acidic residues" evidence="1">
    <location>
        <begin position="610"/>
        <end position="630"/>
    </location>
</feature>
<feature type="compositionally biased region" description="Basic and acidic residues" evidence="1">
    <location>
        <begin position="732"/>
        <end position="749"/>
    </location>
</feature>
<feature type="region of interest" description="Disordered" evidence="1">
    <location>
        <begin position="880"/>
        <end position="900"/>
    </location>
</feature>
<feature type="compositionally biased region" description="Basic and acidic residues" evidence="1">
    <location>
        <begin position="533"/>
        <end position="550"/>
    </location>
</feature>
<feature type="compositionally biased region" description="Basic and acidic residues" evidence="1">
    <location>
        <begin position="419"/>
        <end position="437"/>
    </location>
</feature>
<feature type="compositionally biased region" description="Basic and acidic residues" evidence="1">
    <location>
        <begin position="1751"/>
        <end position="1797"/>
    </location>
</feature>
<feature type="compositionally biased region" description="Basic and acidic residues" evidence="1">
    <location>
        <begin position="1663"/>
        <end position="1687"/>
    </location>
</feature>
<name>A0A2D0S6V6_ICTPU</name>
<feature type="compositionally biased region" description="Basic and acidic residues" evidence="1">
    <location>
        <begin position="66"/>
        <end position="82"/>
    </location>
</feature>
<feature type="region of interest" description="Disordered" evidence="1">
    <location>
        <begin position="768"/>
        <end position="858"/>
    </location>
</feature>
<feature type="region of interest" description="Disordered" evidence="1">
    <location>
        <begin position="667"/>
        <end position="749"/>
    </location>
</feature>